<evidence type="ECO:0000313" key="4">
    <source>
        <dbReference type="EMBL" id="QCB93756.1"/>
    </source>
</evidence>
<dbReference type="OrthoDB" id="9806127at2"/>
<dbReference type="Proteomes" id="UP000296469">
    <property type="component" value="Chromosome"/>
</dbReference>
<gene>
    <name evidence="4" type="ORF">E5225_09470</name>
</gene>
<dbReference type="InterPro" id="IPR003439">
    <property type="entry name" value="ABC_transporter-like_ATP-bd"/>
</dbReference>
<evidence type="ECO:0000259" key="3">
    <source>
        <dbReference type="PROSITE" id="PS50893"/>
    </source>
</evidence>
<dbReference type="GO" id="GO:0016887">
    <property type="term" value="F:ATP hydrolysis activity"/>
    <property type="evidence" value="ECO:0007669"/>
    <property type="project" value="InterPro"/>
</dbReference>
<keyword evidence="2 4" id="KW-0067">ATP-binding</keyword>
<dbReference type="Gene3D" id="3.40.50.300">
    <property type="entry name" value="P-loop containing nucleotide triphosphate hydrolases"/>
    <property type="match status" value="2"/>
</dbReference>
<dbReference type="PROSITE" id="PS00211">
    <property type="entry name" value="ABC_TRANSPORTER_1"/>
    <property type="match status" value="2"/>
</dbReference>
<organism evidence="4 5">
    <name type="scientific">Cellulomonas shaoxiangyii</name>
    <dbReference type="NCBI Taxonomy" id="2566013"/>
    <lineage>
        <taxon>Bacteria</taxon>
        <taxon>Bacillati</taxon>
        <taxon>Actinomycetota</taxon>
        <taxon>Actinomycetes</taxon>
        <taxon>Micrococcales</taxon>
        <taxon>Cellulomonadaceae</taxon>
        <taxon>Cellulomonas</taxon>
    </lineage>
</organism>
<protein>
    <submittedName>
        <fullName evidence="4">ABC transporter ATP-binding protein</fullName>
    </submittedName>
</protein>
<reference evidence="4 5" key="1">
    <citation type="submission" date="2019-04" db="EMBL/GenBank/DDBJ databases">
        <title>Isolation and identification of Cellulomonas shaoxiangyii sp. Nov. isolated from feces of the Tibetan antelopes (Pantholops hodgsonii) in the Qinghai-Tibet plateau of China.</title>
        <authorList>
            <person name="Tian Z."/>
        </authorList>
    </citation>
    <scope>NUCLEOTIDE SEQUENCE [LARGE SCALE GENOMIC DNA]</scope>
    <source>
        <strain evidence="4 5">Z28</strain>
    </source>
</reference>
<dbReference type="EMBL" id="CP039291">
    <property type="protein sequence ID" value="QCB93756.1"/>
    <property type="molecule type" value="Genomic_DNA"/>
</dbReference>
<dbReference type="InterPro" id="IPR017871">
    <property type="entry name" value="ABC_transporter-like_CS"/>
</dbReference>
<keyword evidence="1" id="KW-0547">Nucleotide-binding</keyword>
<dbReference type="GO" id="GO:0005886">
    <property type="term" value="C:plasma membrane"/>
    <property type="evidence" value="ECO:0007669"/>
    <property type="project" value="TreeGrafter"/>
</dbReference>
<dbReference type="SMART" id="SM00382">
    <property type="entry name" value="AAA"/>
    <property type="match status" value="2"/>
</dbReference>
<keyword evidence="5" id="KW-1185">Reference proteome</keyword>
<evidence type="ECO:0000256" key="2">
    <source>
        <dbReference type="ARBA" id="ARBA00022840"/>
    </source>
</evidence>
<feature type="domain" description="ABC transporter" evidence="3">
    <location>
        <begin position="9"/>
        <end position="267"/>
    </location>
</feature>
<dbReference type="PANTHER" id="PTHR24220:SF685">
    <property type="entry name" value="ABC TRANSPORTER RELATED"/>
    <property type="match status" value="1"/>
</dbReference>
<dbReference type="SUPFAM" id="SSF52540">
    <property type="entry name" value="P-loop containing nucleoside triphosphate hydrolases"/>
    <property type="match status" value="2"/>
</dbReference>
<sequence length="513" mass="52912">MPSDQRVLLRARDLRVRVGDQHVLRGVGLELDPGALHVVLGPSGAGKSMLLRALTGMLPGGSVVAGSASLAVDDGEVDLLSADGATLARRVYGRLVGVVAQAAATSFTPVRTVRAQLAEAVTTLAPPARRLLPGHPHLALPSVREHLADLAATVGLEPELLDRYPHELSGGQLRRAAVAAALAGHPPLLLADEPSSGLDEGAAGLLAQMLRTYARAGHAALLVTHDVELAREYGDTLSVVADGRVVERGPAAAVLDRPQAAVTRALVAARRPAAGVRGPVAAGAPVLLLRGVRAGYGRQVVLDGVDLSVRAGEVVGVTGASGAGKSTLAAVAALVHRPDAGHVEVAGAVVAGVGARVPAALRRRVGWVQQEPRQAMDPRLTLRRAVTLPQRLAPWRDGARPEPVVELARAVGLEPHLLDRRPAHVSGGELQRAAVARALALRPALLVCDEITAMLDAASAADLVALVARIAHERGIGVLLVSHDRTLLRAHADVVTVVAGGRVHVEDASPVTG</sequence>
<dbReference type="PROSITE" id="PS50893">
    <property type="entry name" value="ABC_TRANSPORTER_2"/>
    <property type="match status" value="2"/>
</dbReference>
<dbReference type="PANTHER" id="PTHR24220">
    <property type="entry name" value="IMPORT ATP-BINDING PROTEIN"/>
    <property type="match status" value="1"/>
</dbReference>
<dbReference type="InterPro" id="IPR003593">
    <property type="entry name" value="AAA+_ATPase"/>
</dbReference>
<evidence type="ECO:0000256" key="1">
    <source>
        <dbReference type="ARBA" id="ARBA00022741"/>
    </source>
</evidence>
<dbReference type="GO" id="GO:0005524">
    <property type="term" value="F:ATP binding"/>
    <property type="evidence" value="ECO:0007669"/>
    <property type="project" value="UniProtKB-KW"/>
</dbReference>
<dbReference type="GO" id="GO:0022857">
    <property type="term" value="F:transmembrane transporter activity"/>
    <property type="evidence" value="ECO:0007669"/>
    <property type="project" value="TreeGrafter"/>
</dbReference>
<dbReference type="InterPro" id="IPR015854">
    <property type="entry name" value="ABC_transpr_LolD-like"/>
</dbReference>
<dbReference type="RefSeq" id="WP_135974426.1">
    <property type="nucleotide sequence ID" value="NZ_CP039291.1"/>
</dbReference>
<evidence type="ECO:0000313" key="5">
    <source>
        <dbReference type="Proteomes" id="UP000296469"/>
    </source>
</evidence>
<dbReference type="AlphaFoldDB" id="A0A4P7SKR8"/>
<accession>A0A4P7SKR8</accession>
<feature type="domain" description="ABC transporter" evidence="3">
    <location>
        <begin position="287"/>
        <end position="511"/>
    </location>
</feature>
<proteinExistence type="predicted"/>
<name>A0A4P7SKR8_9CELL</name>
<dbReference type="KEGG" id="celz:E5225_09470"/>
<dbReference type="InterPro" id="IPR027417">
    <property type="entry name" value="P-loop_NTPase"/>
</dbReference>
<dbReference type="Pfam" id="PF00005">
    <property type="entry name" value="ABC_tran"/>
    <property type="match status" value="2"/>
</dbReference>